<name>A0AAP0G867_9ASPA</name>
<keyword evidence="2" id="KW-1185">Reference proteome</keyword>
<evidence type="ECO:0000313" key="2">
    <source>
        <dbReference type="Proteomes" id="UP001418222"/>
    </source>
</evidence>
<proteinExistence type="predicted"/>
<accession>A0AAP0G867</accession>
<dbReference type="EMBL" id="JBBWWQ010000007">
    <property type="protein sequence ID" value="KAK8943170.1"/>
    <property type="molecule type" value="Genomic_DNA"/>
</dbReference>
<organism evidence="1 2">
    <name type="scientific">Platanthera zijinensis</name>
    <dbReference type="NCBI Taxonomy" id="2320716"/>
    <lineage>
        <taxon>Eukaryota</taxon>
        <taxon>Viridiplantae</taxon>
        <taxon>Streptophyta</taxon>
        <taxon>Embryophyta</taxon>
        <taxon>Tracheophyta</taxon>
        <taxon>Spermatophyta</taxon>
        <taxon>Magnoliopsida</taxon>
        <taxon>Liliopsida</taxon>
        <taxon>Asparagales</taxon>
        <taxon>Orchidaceae</taxon>
        <taxon>Orchidoideae</taxon>
        <taxon>Orchideae</taxon>
        <taxon>Orchidinae</taxon>
        <taxon>Platanthera</taxon>
    </lineage>
</organism>
<sequence length="104" mass="11352">MSSSLAAEVSGGKILCRRGAVQERSSPGGIGKVKAGGIVGSKSLFAWRVSEARASERTNLVFFREIGEEEGRRAWVIRGQLVGENKRQCERGLGIFKSRRSNDK</sequence>
<protein>
    <submittedName>
        <fullName evidence="1">Uncharacterized protein</fullName>
    </submittedName>
</protein>
<dbReference type="Proteomes" id="UP001418222">
    <property type="component" value="Unassembled WGS sequence"/>
</dbReference>
<gene>
    <name evidence="1" type="ORF">KSP39_PZI009398</name>
</gene>
<reference evidence="1 2" key="1">
    <citation type="journal article" date="2022" name="Nat. Plants">
        <title>Genomes of leafy and leafless Platanthera orchids illuminate the evolution of mycoheterotrophy.</title>
        <authorList>
            <person name="Li M.H."/>
            <person name="Liu K.W."/>
            <person name="Li Z."/>
            <person name="Lu H.C."/>
            <person name="Ye Q.L."/>
            <person name="Zhang D."/>
            <person name="Wang J.Y."/>
            <person name="Li Y.F."/>
            <person name="Zhong Z.M."/>
            <person name="Liu X."/>
            <person name="Yu X."/>
            <person name="Liu D.K."/>
            <person name="Tu X.D."/>
            <person name="Liu B."/>
            <person name="Hao Y."/>
            <person name="Liao X.Y."/>
            <person name="Jiang Y.T."/>
            <person name="Sun W.H."/>
            <person name="Chen J."/>
            <person name="Chen Y.Q."/>
            <person name="Ai Y."/>
            <person name="Zhai J.W."/>
            <person name="Wu S.S."/>
            <person name="Zhou Z."/>
            <person name="Hsiao Y.Y."/>
            <person name="Wu W.L."/>
            <person name="Chen Y.Y."/>
            <person name="Lin Y.F."/>
            <person name="Hsu J.L."/>
            <person name="Li C.Y."/>
            <person name="Wang Z.W."/>
            <person name="Zhao X."/>
            <person name="Zhong W.Y."/>
            <person name="Ma X.K."/>
            <person name="Ma L."/>
            <person name="Huang J."/>
            <person name="Chen G.Z."/>
            <person name="Huang M.Z."/>
            <person name="Huang L."/>
            <person name="Peng D.H."/>
            <person name="Luo Y.B."/>
            <person name="Zou S.Q."/>
            <person name="Chen S.P."/>
            <person name="Lan S."/>
            <person name="Tsai W.C."/>
            <person name="Van de Peer Y."/>
            <person name="Liu Z.J."/>
        </authorList>
    </citation>
    <scope>NUCLEOTIDE SEQUENCE [LARGE SCALE GENOMIC DNA]</scope>
    <source>
        <strain evidence="1">Lor287</strain>
    </source>
</reference>
<evidence type="ECO:0000313" key="1">
    <source>
        <dbReference type="EMBL" id="KAK8943170.1"/>
    </source>
</evidence>
<comment type="caution">
    <text evidence="1">The sequence shown here is derived from an EMBL/GenBank/DDBJ whole genome shotgun (WGS) entry which is preliminary data.</text>
</comment>
<dbReference type="AlphaFoldDB" id="A0AAP0G867"/>